<dbReference type="Proteomes" id="UP000587070">
    <property type="component" value="Unassembled WGS sequence"/>
</dbReference>
<keyword evidence="1" id="KW-1133">Transmembrane helix</keyword>
<evidence type="ECO:0000313" key="2">
    <source>
        <dbReference type="EMBL" id="MBB4245855.1"/>
    </source>
</evidence>
<keyword evidence="3" id="KW-1185">Reference proteome</keyword>
<evidence type="ECO:0000256" key="1">
    <source>
        <dbReference type="SAM" id="Phobius"/>
    </source>
</evidence>
<accession>A0A840G1N2</accession>
<organism evidence="2 3">
    <name type="scientific">Rhodocyclus tenuis</name>
    <name type="common">Rhodospirillum tenue</name>
    <dbReference type="NCBI Taxonomy" id="1066"/>
    <lineage>
        <taxon>Bacteria</taxon>
        <taxon>Pseudomonadati</taxon>
        <taxon>Pseudomonadota</taxon>
        <taxon>Betaproteobacteria</taxon>
        <taxon>Rhodocyclales</taxon>
        <taxon>Rhodocyclaceae</taxon>
        <taxon>Rhodocyclus</taxon>
    </lineage>
</organism>
<evidence type="ECO:0000313" key="3">
    <source>
        <dbReference type="Proteomes" id="UP000587070"/>
    </source>
</evidence>
<keyword evidence="1" id="KW-0472">Membrane</keyword>
<feature type="transmembrane region" description="Helical" evidence="1">
    <location>
        <begin position="104"/>
        <end position="119"/>
    </location>
</feature>
<gene>
    <name evidence="2" type="ORF">GGD90_000204</name>
</gene>
<dbReference type="RefSeq" id="WP_153115135.1">
    <property type="nucleotide sequence ID" value="NZ_JACIGE010000001.1"/>
</dbReference>
<proteinExistence type="predicted"/>
<feature type="transmembrane region" description="Helical" evidence="1">
    <location>
        <begin position="80"/>
        <end position="98"/>
    </location>
</feature>
<dbReference type="AlphaFoldDB" id="A0A840G1N2"/>
<reference evidence="2 3" key="1">
    <citation type="submission" date="2020-08" db="EMBL/GenBank/DDBJ databases">
        <title>Genome sequencing of Purple Non-Sulfur Bacteria from various extreme environments.</title>
        <authorList>
            <person name="Mayer M."/>
        </authorList>
    </citation>
    <scope>NUCLEOTIDE SEQUENCE [LARGE SCALE GENOMIC DNA]</scope>
    <source>
        <strain evidence="2 3">2761</strain>
    </source>
</reference>
<sequence>MSGLPPTPLPGEESLIRVTHLVYALHAFSALTGIFGAASVIGAFLVGWPSIIAVIINYVKRPDANGTWLESHFRWQIRTFWFAALWALIAIVCALTVIGLPLAIVAWCVLTLWLIYRVARGWLALSGRRPVGDAAA</sequence>
<keyword evidence="1" id="KW-0812">Transmembrane</keyword>
<feature type="transmembrane region" description="Helical" evidence="1">
    <location>
        <begin position="34"/>
        <end position="59"/>
    </location>
</feature>
<name>A0A840G1N2_RHOTE</name>
<dbReference type="OrthoDB" id="5405464at2"/>
<protein>
    <submittedName>
        <fullName evidence="2">Putative membrane protein</fullName>
    </submittedName>
</protein>
<comment type="caution">
    <text evidence="2">The sequence shown here is derived from an EMBL/GenBank/DDBJ whole genome shotgun (WGS) entry which is preliminary data.</text>
</comment>
<dbReference type="EMBL" id="JACIGE010000001">
    <property type="protein sequence ID" value="MBB4245855.1"/>
    <property type="molecule type" value="Genomic_DNA"/>
</dbReference>